<accession>A0A7X0B0U8</accession>
<reference evidence="7 8" key="1">
    <citation type="submission" date="2020-08" db="EMBL/GenBank/DDBJ databases">
        <title>Genomic Encyclopedia of Type Strains, Phase IV (KMG-IV): sequencing the most valuable type-strain genomes for metagenomic binning, comparative biology and taxonomic classification.</title>
        <authorList>
            <person name="Goeker M."/>
        </authorList>
    </citation>
    <scope>NUCLEOTIDE SEQUENCE [LARGE SCALE GENOMIC DNA]</scope>
    <source>
        <strain evidence="7 8">DSM 22198</strain>
    </source>
</reference>
<feature type="transmembrane region" description="Helical" evidence="5">
    <location>
        <begin position="46"/>
        <end position="62"/>
    </location>
</feature>
<feature type="transmembrane region" description="Helical" evidence="5">
    <location>
        <begin position="74"/>
        <end position="93"/>
    </location>
</feature>
<evidence type="ECO:0000256" key="3">
    <source>
        <dbReference type="ARBA" id="ARBA00022989"/>
    </source>
</evidence>
<dbReference type="GO" id="GO:0016020">
    <property type="term" value="C:membrane"/>
    <property type="evidence" value="ECO:0007669"/>
    <property type="project" value="UniProtKB-SubCell"/>
</dbReference>
<feature type="transmembrane region" description="Helical" evidence="5">
    <location>
        <begin position="105"/>
        <end position="121"/>
    </location>
</feature>
<comment type="caution">
    <text evidence="7">The sequence shown here is derived from an EMBL/GenBank/DDBJ whole genome shotgun (WGS) entry which is preliminary data.</text>
</comment>
<proteinExistence type="predicted"/>
<comment type="subcellular location">
    <subcellularLocation>
        <location evidence="1">Membrane</location>
        <topology evidence="1">Multi-pass membrane protein</topology>
    </subcellularLocation>
</comment>
<protein>
    <submittedName>
        <fullName evidence="7">Uncharacterized membrane protein YhaH (DUF805 family)</fullName>
    </submittedName>
</protein>
<dbReference type="AlphaFoldDB" id="A0A7X0B0U8"/>
<feature type="transmembrane region" description="Helical" evidence="5">
    <location>
        <begin position="225"/>
        <end position="242"/>
    </location>
</feature>
<evidence type="ECO:0000313" key="8">
    <source>
        <dbReference type="Proteomes" id="UP000539175"/>
    </source>
</evidence>
<feature type="transmembrane region" description="Helical" evidence="5">
    <location>
        <begin position="392"/>
        <end position="411"/>
    </location>
</feature>
<evidence type="ECO:0000259" key="6">
    <source>
        <dbReference type="Pfam" id="PF04932"/>
    </source>
</evidence>
<dbReference type="Pfam" id="PF04932">
    <property type="entry name" value="Wzy_C"/>
    <property type="match status" value="1"/>
</dbReference>
<evidence type="ECO:0000256" key="4">
    <source>
        <dbReference type="ARBA" id="ARBA00023136"/>
    </source>
</evidence>
<name>A0A7X0B0U8_9PROT</name>
<dbReference type="Proteomes" id="UP000539175">
    <property type="component" value="Unassembled WGS sequence"/>
</dbReference>
<feature type="transmembrane region" description="Helical" evidence="5">
    <location>
        <begin position="133"/>
        <end position="153"/>
    </location>
</feature>
<dbReference type="PANTHER" id="PTHR37422">
    <property type="entry name" value="TEICHURONIC ACID BIOSYNTHESIS PROTEIN TUAE"/>
    <property type="match status" value="1"/>
</dbReference>
<dbReference type="InterPro" id="IPR051533">
    <property type="entry name" value="WaaL-like"/>
</dbReference>
<keyword evidence="3 5" id="KW-1133">Transmembrane helix</keyword>
<feature type="transmembrane region" description="Helical" evidence="5">
    <location>
        <begin position="360"/>
        <end position="380"/>
    </location>
</feature>
<evidence type="ECO:0000256" key="2">
    <source>
        <dbReference type="ARBA" id="ARBA00022692"/>
    </source>
</evidence>
<evidence type="ECO:0000256" key="5">
    <source>
        <dbReference type="SAM" id="Phobius"/>
    </source>
</evidence>
<dbReference type="PANTHER" id="PTHR37422:SF13">
    <property type="entry name" value="LIPOPOLYSACCHARIDE BIOSYNTHESIS PROTEIN PA4999-RELATED"/>
    <property type="match status" value="1"/>
</dbReference>
<feature type="transmembrane region" description="Helical" evidence="5">
    <location>
        <begin position="16"/>
        <end position="34"/>
    </location>
</feature>
<organism evidence="7 8">
    <name type="scientific">Nitrospirillum iridis</name>
    <dbReference type="NCBI Taxonomy" id="765888"/>
    <lineage>
        <taxon>Bacteria</taxon>
        <taxon>Pseudomonadati</taxon>
        <taxon>Pseudomonadota</taxon>
        <taxon>Alphaproteobacteria</taxon>
        <taxon>Rhodospirillales</taxon>
        <taxon>Azospirillaceae</taxon>
        <taxon>Nitrospirillum</taxon>
    </lineage>
</organism>
<evidence type="ECO:0000313" key="7">
    <source>
        <dbReference type="EMBL" id="MBB6253702.1"/>
    </source>
</evidence>
<keyword evidence="4 5" id="KW-0472">Membrane</keyword>
<keyword evidence="8" id="KW-1185">Reference proteome</keyword>
<feature type="transmembrane region" description="Helical" evidence="5">
    <location>
        <begin position="427"/>
        <end position="444"/>
    </location>
</feature>
<feature type="domain" description="O-antigen ligase-related" evidence="6">
    <location>
        <begin position="209"/>
        <end position="373"/>
    </location>
</feature>
<dbReference type="EMBL" id="JACIIZ010000013">
    <property type="protein sequence ID" value="MBB6253702.1"/>
    <property type="molecule type" value="Genomic_DNA"/>
</dbReference>
<dbReference type="InterPro" id="IPR007016">
    <property type="entry name" value="O-antigen_ligase-rel_domated"/>
</dbReference>
<dbReference type="RefSeq" id="WP_184804781.1">
    <property type="nucleotide sequence ID" value="NZ_JACIIZ010000013.1"/>
</dbReference>
<feature type="transmembrane region" description="Helical" evidence="5">
    <location>
        <begin position="249"/>
        <end position="267"/>
    </location>
</feature>
<keyword evidence="2 5" id="KW-0812">Transmembrane</keyword>
<gene>
    <name evidence="7" type="ORF">FHS74_004278</name>
</gene>
<sequence>MPQGPARSLTLSSRETEWLSLILIGGLLAGYALFSKGFAYLGRPPLFIGEIVLGLCLVLFMLRPDFKLLRMPGTPWLIVAFCLFCLTRTIPYFEDYGLMSLRDSVLYGYAIFAFLVGTLMARQSRLQALLPAYDITSLLIILASPLVIFLSRHQAVSQITDTPPLIFQKAGDISVHLAGAACFRLVGLNGWQPKGPATLKRMLNICFWAAWVVSAAWAAATSRAAMLTIIVSMALVFCAGFGRRIILMGASLIVALSALFTAFNLGIHQSGRDVSGSQIWANALSVIGYDSGSDGDADVSNLKGTMKWRTDWWQKIIETTLDEDYALTGRGFGVNLAAEDGFQVDINDRLRSPHNIHMNVLARTGFAGLFLWILLLGWFFRSLWLSARRMRARGLAGWHAVGIWILTYWLATMVNGSFDVYIEGPQGGIWAWSLMGVGMAVIWLERHARPSEPGQSAAGLAPDVA</sequence>
<evidence type="ECO:0000256" key="1">
    <source>
        <dbReference type="ARBA" id="ARBA00004141"/>
    </source>
</evidence>